<keyword evidence="10" id="KW-0496">Mitochondrion</keyword>
<evidence type="ECO:0000256" key="7">
    <source>
        <dbReference type="ARBA" id="ARBA00023136"/>
    </source>
</evidence>
<reference evidence="10" key="1">
    <citation type="journal article" date="2018" name="BMC Genomics">
        <title>Comparative mitochondrial genomics of cryptophyte algae: gene shuffling and dynamic mobile genetic elements.</title>
        <authorList>
            <person name="Kim J.I."/>
            <person name="Yoon H.S."/>
            <person name="Yi G."/>
            <person name="Shin W."/>
            <person name="Archibald J.M."/>
        </authorList>
    </citation>
    <scope>NUCLEOTIDE SEQUENCE</scope>
    <source>
        <strain evidence="10">CCMP1868</strain>
    </source>
</reference>
<dbReference type="InterPro" id="IPR018495">
    <property type="entry name" value="Succ_DH_cyt_bsu_CS"/>
</dbReference>
<keyword evidence="4 8" id="KW-0479">Metal-binding</keyword>
<dbReference type="GO" id="GO:0009055">
    <property type="term" value="F:electron transfer activity"/>
    <property type="evidence" value="ECO:0007669"/>
    <property type="project" value="InterPro"/>
</dbReference>
<dbReference type="GO" id="GO:0006099">
    <property type="term" value="P:tricarboxylic acid cycle"/>
    <property type="evidence" value="ECO:0007669"/>
    <property type="project" value="InterPro"/>
</dbReference>
<dbReference type="NCBIfam" id="TIGR02970">
    <property type="entry name" value="succ_dehyd_cytB"/>
    <property type="match status" value="1"/>
</dbReference>
<keyword evidence="6 8" id="KW-0408">Iron</keyword>
<name>A0A2P1G868_9CRYP</name>
<dbReference type="Pfam" id="PF01127">
    <property type="entry name" value="Sdh_cyt"/>
    <property type="match status" value="1"/>
</dbReference>
<dbReference type="PANTHER" id="PTHR10978:SF5">
    <property type="entry name" value="SUCCINATE DEHYDROGENASE CYTOCHROME B560 SUBUNIT, MITOCHONDRIAL"/>
    <property type="match status" value="1"/>
</dbReference>
<dbReference type="GO" id="GO:0005739">
    <property type="term" value="C:mitochondrion"/>
    <property type="evidence" value="ECO:0007669"/>
    <property type="project" value="GOC"/>
</dbReference>
<accession>A0A2P1G868</accession>
<feature type="transmembrane region" description="Helical" evidence="9">
    <location>
        <begin position="71"/>
        <end position="88"/>
    </location>
</feature>
<evidence type="ECO:0000256" key="1">
    <source>
        <dbReference type="ARBA" id="ARBA00004141"/>
    </source>
</evidence>
<dbReference type="PROSITE" id="PS01000">
    <property type="entry name" value="SDH_CYT_1"/>
    <property type="match status" value="1"/>
</dbReference>
<dbReference type="InterPro" id="IPR034804">
    <property type="entry name" value="SQR/QFR_C/D"/>
</dbReference>
<evidence type="ECO:0000256" key="3">
    <source>
        <dbReference type="ARBA" id="ARBA00022692"/>
    </source>
</evidence>
<evidence type="ECO:0000313" key="10">
    <source>
        <dbReference type="EMBL" id="AVM81139.1"/>
    </source>
</evidence>
<evidence type="ECO:0000256" key="2">
    <source>
        <dbReference type="ARBA" id="ARBA00022617"/>
    </source>
</evidence>
<geneLocation type="mitochondrion" evidence="10"/>
<comment type="cofactor">
    <cofactor evidence="8">
        <name>heme</name>
        <dbReference type="ChEBI" id="CHEBI:30413"/>
    </cofactor>
    <text evidence="8">The heme is bound between the two transmembrane subunits.</text>
</comment>
<comment type="subcellular location">
    <subcellularLocation>
        <location evidence="1">Membrane</location>
        <topology evidence="1">Multi-pass membrane protein</topology>
    </subcellularLocation>
</comment>
<dbReference type="RefSeq" id="YP_009476646.1">
    <property type="nucleotide sequence ID" value="NC_037452.1"/>
</dbReference>
<dbReference type="PANTHER" id="PTHR10978">
    <property type="entry name" value="SUCCINATE DEHYDROGENASE CYTOCHROME B560 SUBUNIT"/>
    <property type="match status" value="1"/>
</dbReference>
<dbReference type="AlphaFoldDB" id="A0A2P1G868"/>
<keyword evidence="5 9" id="KW-1133">Transmembrane helix</keyword>
<dbReference type="SUPFAM" id="SSF81343">
    <property type="entry name" value="Fumarate reductase respiratory complex transmembrane subunits"/>
    <property type="match status" value="1"/>
</dbReference>
<dbReference type="GO" id="GO:0016020">
    <property type="term" value="C:membrane"/>
    <property type="evidence" value="ECO:0007669"/>
    <property type="project" value="UniProtKB-SubCell"/>
</dbReference>
<feature type="binding site" description="axial binding residue" evidence="8">
    <location>
        <position position="86"/>
    </location>
    <ligand>
        <name>heme</name>
        <dbReference type="ChEBI" id="CHEBI:30413"/>
        <note>ligand shared with second transmembrane subunit</note>
    </ligand>
    <ligandPart>
        <name>Fe</name>
        <dbReference type="ChEBI" id="CHEBI:18248"/>
    </ligandPart>
</feature>
<dbReference type="PROSITE" id="PS01001">
    <property type="entry name" value="SDH_CYT_2"/>
    <property type="match status" value="1"/>
</dbReference>
<evidence type="ECO:0000256" key="8">
    <source>
        <dbReference type="PIRSR" id="PIRSR000178-1"/>
    </source>
</evidence>
<evidence type="ECO:0000256" key="6">
    <source>
        <dbReference type="ARBA" id="ARBA00023004"/>
    </source>
</evidence>
<organism evidence="10">
    <name type="scientific">Storeatula sp. CCMP1868</name>
    <dbReference type="NCBI Taxonomy" id="195070"/>
    <lineage>
        <taxon>Eukaryota</taxon>
        <taxon>Cryptophyceae</taxon>
        <taxon>Pyrenomonadales</taxon>
        <taxon>Pyrenomonadaceae</taxon>
        <taxon>Storeatula</taxon>
    </lineage>
</organism>
<dbReference type="InterPro" id="IPR014314">
    <property type="entry name" value="Succ_DH_cytb556"/>
</dbReference>
<evidence type="ECO:0000256" key="4">
    <source>
        <dbReference type="ARBA" id="ARBA00022723"/>
    </source>
</evidence>
<feature type="transmembrane region" description="Helical" evidence="9">
    <location>
        <begin position="108"/>
        <end position="127"/>
    </location>
</feature>
<keyword evidence="2 8" id="KW-0349">Heme</keyword>
<dbReference type="EMBL" id="MG680943">
    <property type="protein sequence ID" value="AVM81139.1"/>
    <property type="molecule type" value="Genomic_DNA"/>
</dbReference>
<dbReference type="Gene3D" id="1.20.1300.10">
    <property type="entry name" value="Fumarate reductase/succinate dehydrogenase, transmembrane subunit"/>
    <property type="match status" value="1"/>
</dbReference>
<dbReference type="GO" id="GO:0006121">
    <property type="term" value="P:mitochondrial electron transport, succinate to ubiquinone"/>
    <property type="evidence" value="ECO:0007669"/>
    <property type="project" value="TreeGrafter"/>
</dbReference>
<dbReference type="GeneID" id="36493051"/>
<evidence type="ECO:0000256" key="5">
    <source>
        <dbReference type="ARBA" id="ARBA00022989"/>
    </source>
</evidence>
<keyword evidence="7 9" id="KW-0472">Membrane</keyword>
<gene>
    <name evidence="10" type="primary">sdh3</name>
    <name evidence="10" type="ORF">StoMt_p010</name>
</gene>
<proteinExistence type="predicted"/>
<sequence>MKKKVRPLSPHLLVYKPQLTSIFSIFHRISGGLLFLFFLVLSSLFYSIHFCFSFFATYFIYYYLFSFLTTILYFLLYFLVFIFSFHMINGLRHLSWDFGLGLEIKNVYITGIFVFFVSSIAIFILIIF</sequence>
<dbReference type="PIRSF" id="PIRSF000178">
    <property type="entry name" value="SDH_cyt_b560"/>
    <property type="match status" value="1"/>
</dbReference>
<dbReference type="CDD" id="cd03499">
    <property type="entry name" value="SQR_TypeC_SdhC"/>
    <property type="match status" value="1"/>
</dbReference>
<protein>
    <submittedName>
        <fullName evidence="10">Succinate:cytochrome c oxidoreductase subunit 3</fullName>
    </submittedName>
</protein>
<dbReference type="GO" id="GO:0046872">
    <property type="term" value="F:metal ion binding"/>
    <property type="evidence" value="ECO:0007669"/>
    <property type="project" value="UniProtKB-KW"/>
</dbReference>
<evidence type="ECO:0000256" key="9">
    <source>
        <dbReference type="SAM" id="Phobius"/>
    </source>
</evidence>
<keyword evidence="3 9" id="KW-0812">Transmembrane</keyword>
<dbReference type="InterPro" id="IPR000701">
    <property type="entry name" value="SuccDH_FuR_B_TM-su"/>
</dbReference>